<dbReference type="SUPFAM" id="SSF50974">
    <property type="entry name" value="Nitrous oxide reductase, N-terminal domain"/>
    <property type="match status" value="1"/>
</dbReference>
<dbReference type="RefSeq" id="WP_076650295.1">
    <property type="nucleotide sequence ID" value="NZ_FTPS01000002.1"/>
</dbReference>
<evidence type="ECO:0000256" key="1">
    <source>
        <dbReference type="SAM" id="MobiDB-lite"/>
    </source>
</evidence>
<dbReference type="AlphaFoldDB" id="A0A1R3X7F0"/>
<feature type="region of interest" description="Disordered" evidence="1">
    <location>
        <begin position="430"/>
        <end position="449"/>
    </location>
</feature>
<dbReference type="Proteomes" id="UP000192455">
    <property type="component" value="Unassembled WGS sequence"/>
</dbReference>
<dbReference type="PANTHER" id="PTHR47197">
    <property type="entry name" value="PROTEIN NIRF"/>
    <property type="match status" value="1"/>
</dbReference>
<dbReference type="SUPFAM" id="SSF51004">
    <property type="entry name" value="C-terminal (heme d1) domain of cytochrome cd1-nitrite reductase"/>
    <property type="match status" value="1"/>
</dbReference>
<dbReference type="Gene3D" id="2.130.10.10">
    <property type="entry name" value="YVTN repeat-like/Quinoprotein amine dehydrogenase"/>
    <property type="match status" value="1"/>
</dbReference>
<accession>A0A1R3X7F0</accession>
<gene>
    <name evidence="3" type="ORF">SAMN05421849_2426</name>
</gene>
<protein>
    <submittedName>
        <fullName evidence="3">DNA-binding beta-propeller fold protein YncE</fullName>
    </submittedName>
</protein>
<reference evidence="3 4" key="1">
    <citation type="submission" date="2017-01" db="EMBL/GenBank/DDBJ databases">
        <authorList>
            <person name="Mah S.A."/>
            <person name="Swanson W.J."/>
            <person name="Moy G.W."/>
            <person name="Vacquier V.D."/>
        </authorList>
    </citation>
    <scope>NUCLEOTIDE SEQUENCE [LARGE SCALE GENOMIC DNA]</scope>
    <source>
        <strain evidence="3 4">DSM 21219</strain>
    </source>
</reference>
<organism evidence="3 4">
    <name type="scientific">Pontibaca methylaminivorans</name>
    <dbReference type="NCBI Taxonomy" id="515897"/>
    <lineage>
        <taxon>Bacteria</taxon>
        <taxon>Pseudomonadati</taxon>
        <taxon>Pseudomonadota</taxon>
        <taxon>Alphaproteobacteria</taxon>
        <taxon>Rhodobacterales</taxon>
        <taxon>Roseobacteraceae</taxon>
        <taxon>Pontibaca</taxon>
    </lineage>
</organism>
<dbReference type="EMBL" id="FTPS01000002">
    <property type="protein sequence ID" value="SIT86803.1"/>
    <property type="molecule type" value="Genomic_DNA"/>
</dbReference>
<name>A0A1R3X7F0_9RHOB</name>
<keyword evidence="3" id="KW-0238">DNA-binding</keyword>
<evidence type="ECO:0000313" key="3">
    <source>
        <dbReference type="EMBL" id="SIT86803.1"/>
    </source>
</evidence>
<dbReference type="STRING" id="515897.SAMN05421849_2426"/>
<dbReference type="OrthoDB" id="7197435at2"/>
<feature type="signal peptide" evidence="2">
    <location>
        <begin position="1"/>
        <end position="24"/>
    </location>
</feature>
<dbReference type="InterPro" id="IPR051200">
    <property type="entry name" value="Host-pathogen_enzymatic-act"/>
</dbReference>
<feature type="chain" id="PRO_5013294789" evidence="2">
    <location>
        <begin position="25"/>
        <end position="449"/>
    </location>
</feature>
<dbReference type="InterPro" id="IPR015943">
    <property type="entry name" value="WD40/YVTN_repeat-like_dom_sf"/>
</dbReference>
<dbReference type="InterPro" id="IPR011045">
    <property type="entry name" value="N2O_reductase_N"/>
</dbReference>
<dbReference type="GO" id="GO:0003677">
    <property type="term" value="F:DNA binding"/>
    <property type="evidence" value="ECO:0007669"/>
    <property type="project" value="UniProtKB-KW"/>
</dbReference>
<keyword evidence="2" id="KW-0732">Signal</keyword>
<dbReference type="InterPro" id="IPR011048">
    <property type="entry name" value="Haem_d1_sf"/>
</dbReference>
<sequence length="449" mass="47187">MPFLLRVPVPAVALATLLASGVSADTVFDAPADFVGRIMFSGPQRSAIYPGSKVEVTGSGFAPQQRVTLQRGQGLLSSPDLQADAEGGFTFSFDLPTDAVVGQHPVVVLADDPDSAAVTPLKVSPQVPLAGADDYETKAVKVTPGVYQVAHSANNDTVFVASAVGRPPEGSSSIAKLDAATLEVLAQTDPGDFGAFGIGVDDANDTVWVTNTRHNAVAVYTQGDLSLIKQFETDTVEKPRDVVIDETRGRAYVSTHRNRIESFDTETLEKLDGFELQSEQRGESFAAMSLALDQVGGQLYTVSLRTPEAARIDLDSGEVTIFALPGVKNPSGVDIDPRTGRIFVASQGSDNVIAINGESGQLLFDTRVGAGPLNIAFDVVSGQLFVASRASDTITVLDGSSGKIRANLDGGPFPNHLIVTPDGTVFSVNKARGQDDSNGDRLSRIAPDT</sequence>
<keyword evidence="4" id="KW-1185">Reference proteome</keyword>
<feature type="compositionally biased region" description="Basic and acidic residues" evidence="1">
    <location>
        <begin position="432"/>
        <end position="443"/>
    </location>
</feature>
<evidence type="ECO:0000256" key="2">
    <source>
        <dbReference type="SAM" id="SignalP"/>
    </source>
</evidence>
<proteinExistence type="predicted"/>
<dbReference type="PANTHER" id="PTHR47197:SF3">
    <property type="entry name" value="DIHYDRO-HEME D1 DEHYDROGENASE"/>
    <property type="match status" value="1"/>
</dbReference>
<evidence type="ECO:0000313" key="4">
    <source>
        <dbReference type="Proteomes" id="UP000192455"/>
    </source>
</evidence>